<evidence type="ECO:0000313" key="4">
    <source>
        <dbReference type="Proteomes" id="UP000216001"/>
    </source>
</evidence>
<dbReference type="EMBL" id="JARVQW010000001">
    <property type="protein sequence ID" value="MDH2304078.1"/>
    <property type="molecule type" value="Genomic_DNA"/>
</dbReference>
<keyword evidence="1" id="KW-0812">Transmembrane</keyword>
<dbReference type="RefSeq" id="WP_094961868.1">
    <property type="nucleotide sequence ID" value="NZ_JARVQW010000001.1"/>
</dbReference>
<feature type="transmembrane region" description="Helical" evidence="1">
    <location>
        <begin position="30"/>
        <end position="50"/>
    </location>
</feature>
<sequence length="126" mass="14322">MRKFIPLLPVGLFIFISILAISVDDYKVVAGAEVVRILVNIYVIAIFFSFSPNLESCSHSCTLKGITKSLIPFNLNIYRLVIVLNVIAAFLLIVTKQWISIPLLIVWFAYQYWFRKTILSAINPEA</sequence>
<evidence type="ECO:0000313" key="2">
    <source>
        <dbReference type="EMBL" id="MDH2304078.1"/>
    </source>
</evidence>
<organism evidence="3 4">
    <name type="scientific">Providencia rettgeri</name>
    <dbReference type="NCBI Taxonomy" id="587"/>
    <lineage>
        <taxon>Bacteria</taxon>
        <taxon>Pseudomonadati</taxon>
        <taxon>Pseudomonadota</taxon>
        <taxon>Gammaproteobacteria</taxon>
        <taxon>Enterobacterales</taxon>
        <taxon>Morganellaceae</taxon>
        <taxon>Providencia</taxon>
    </lineage>
</organism>
<dbReference type="EMBL" id="NOWC01000015">
    <property type="protein sequence ID" value="OZS74065.1"/>
    <property type="molecule type" value="Genomic_DNA"/>
</dbReference>
<reference evidence="3 4" key="1">
    <citation type="submission" date="2017-07" db="EMBL/GenBank/DDBJ databases">
        <title>blaIMP-27 on transferable plasmids in Proteus mirabilis and Providencia rettgeri.</title>
        <authorList>
            <person name="Potter R."/>
        </authorList>
    </citation>
    <scope>NUCLEOTIDE SEQUENCE [LARGE SCALE GENOMIC DNA]</scope>
    <source>
        <strain evidence="3 4">PR1</strain>
    </source>
</reference>
<keyword evidence="1" id="KW-0472">Membrane</keyword>
<proteinExistence type="predicted"/>
<protein>
    <submittedName>
        <fullName evidence="3">Uncharacterized protein</fullName>
    </submittedName>
</protein>
<reference evidence="2" key="2">
    <citation type="submission" date="2023-04" db="EMBL/GenBank/DDBJ databases">
        <authorList>
            <person name="Li W."/>
        </authorList>
    </citation>
    <scope>NUCLEOTIDE SEQUENCE</scope>
    <source>
        <strain evidence="2">QITACRE101</strain>
    </source>
</reference>
<dbReference type="AlphaFoldDB" id="A0A264VRZ7"/>
<dbReference type="Proteomes" id="UP001162044">
    <property type="component" value="Unassembled WGS sequence"/>
</dbReference>
<dbReference type="STRING" id="587.RB151_043660"/>
<keyword evidence="1" id="KW-1133">Transmembrane helix</keyword>
<reference evidence="2" key="3">
    <citation type="submission" date="2023-10" db="EMBL/GenBank/DDBJ databases">
        <title>Analysis of Resistance Genes of Carbapenem-resistant Providencia rettgeri.</title>
        <authorList>
            <person name="Liu M."/>
        </authorList>
    </citation>
    <scope>NUCLEOTIDE SEQUENCE</scope>
    <source>
        <strain evidence="2">QITACRE101</strain>
    </source>
</reference>
<comment type="caution">
    <text evidence="3">The sequence shown here is derived from an EMBL/GenBank/DDBJ whole genome shotgun (WGS) entry which is preliminary data.</text>
</comment>
<accession>A0A264VRZ7</accession>
<evidence type="ECO:0000256" key="1">
    <source>
        <dbReference type="SAM" id="Phobius"/>
    </source>
</evidence>
<gene>
    <name evidence="3" type="ORF">CHI95_13305</name>
    <name evidence="2" type="ORF">QDQ51_01420</name>
</gene>
<evidence type="ECO:0000313" key="3">
    <source>
        <dbReference type="EMBL" id="OZS74065.1"/>
    </source>
</evidence>
<dbReference type="OrthoDB" id="6467026at2"/>
<name>A0A264VRZ7_PRORE</name>
<dbReference type="Proteomes" id="UP000216001">
    <property type="component" value="Unassembled WGS sequence"/>
</dbReference>